<dbReference type="EMBL" id="CM016553">
    <property type="protein sequence ID" value="TKW29976.1"/>
    <property type="molecule type" value="Genomic_DNA"/>
</dbReference>
<keyword evidence="3" id="KW-1185">Reference proteome</keyword>
<dbReference type="Gramene" id="TKW29976">
    <property type="protein sequence ID" value="TKW29976"/>
    <property type="gene ID" value="SEVIR_2G000475v2"/>
</dbReference>
<evidence type="ECO:0000313" key="2">
    <source>
        <dbReference type="EMBL" id="TKW29976.1"/>
    </source>
</evidence>
<proteinExistence type="predicted"/>
<reference evidence="2" key="1">
    <citation type="submission" date="2019-03" db="EMBL/GenBank/DDBJ databases">
        <title>WGS assembly of Setaria viridis.</title>
        <authorList>
            <person name="Huang P."/>
            <person name="Jenkins J."/>
            <person name="Grimwood J."/>
            <person name="Barry K."/>
            <person name="Healey A."/>
            <person name="Mamidi S."/>
            <person name="Sreedasyam A."/>
            <person name="Shu S."/>
            <person name="Feldman M."/>
            <person name="Wu J."/>
            <person name="Yu Y."/>
            <person name="Chen C."/>
            <person name="Johnson J."/>
            <person name="Rokhsar D."/>
            <person name="Baxter I."/>
            <person name="Schmutz J."/>
            <person name="Brutnell T."/>
            <person name="Kellogg E."/>
        </authorList>
    </citation>
    <scope>NUCLEOTIDE SEQUENCE [LARGE SCALE GENOMIC DNA]</scope>
</reference>
<evidence type="ECO:0000313" key="3">
    <source>
        <dbReference type="Proteomes" id="UP000298652"/>
    </source>
</evidence>
<dbReference type="Proteomes" id="UP000298652">
    <property type="component" value="Chromosome 2"/>
</dbReference>
<feature type="region of interest" description="Disordered" evidence="1">
    <location>
        <begin position="40"/>
        <end position="69"/>
    </location>
</feature>
<name>A0A4V6DAJ6_SETVI</name>
<evidence type="ECO:0000256" key="1">
    <source>
        <dbReference type="SAM" id="MobiDB-lite"/>
    </source>
</evidence>
<gene>
    <name evidence="2" type="ORF">SEVIR_2G000475v2</name>
</gene>
<organism evidence="2 3">
    <name type="scientific">Setaria viridis</name>
    <name type="common">Green bristlegrass</name>
    <name type="synonym">Setaria italica subsp. viridis</name>
    <dbReference type="NCBI Taxonomy" id="4556"/>
    <lineage>
        <taxon>Eukaryota</taxon>
        <taxon>Viridiplantae</taxon>
        <taxon>Streptophyta</taxon>
        <taxon>Embryophyta</taxon>
        <taxon>Tracheophyta</taxon>
        <taxon>Spermatophyta</taxon>
        <taxon>Magnoliopsida</taxon>
        <taxon>Liliopsida</taxon>
        <taxon>Poales</taxon>
        <taxon>Poaceae</taxon>
        <taxon>PACMAD clade</taxon>
        <taxon>Panicoideae</taxon>
        <taxon>Panicodae</taxon>
        <taxon>Paniceae</taxon>
        <taxon>Cenchrinae</taxon>
        <taxon>Setaria</taxon>
    </lineage>
</organism>
<sequence>MRCQQRPSPEPGGCRFTKLARPLLGLNRRAAAAGVLRWAASGGDCRGQQPRGSAGSGGRRGAPPPRLLQ</sequence>
<feature type="compositionally biased region" description="Low complexity" evidence="1">
    <location>
        <begin position="40"/>
        <end position="53"/>
    </location>
</feature>
<protein>
    <submittedName>
        <fullName evidence="2">Uncharacterized protein</fullName>
    </submittedName>
</protein>
<dbReference type="AlphaFoldDB" id="A0A4V6DAJ6"/>
<accession>A0A4V6DAJ6</accession>